<dbReference type="PANTHER" id="PTHR10271">
    <property type="entry name" value="INTERFERON-INDUCED PROTEIN WITH TETRATRICOPEPTIDE REPEATS"/>
    <property type="match status" value="1"/>
</dbReference>
<name>A0A1S3ANS6_ERIEU</name>
<dbReference type="RefSeq" id="XP_007538344.2">
    <property type="nucleotide sequence ID" value="XM_007538282.3"/>
</dbReference>
<dbReference type="GO" id="GO:0005829">
    <property type="term" value="C:cytosol"/>
    <property type="evidence" value="ECO:0007669"/>
    <property type="project" value="TreeGrafter"/>
</dbReference>
<dbReference type="Pfam" id="PF13181">
    <property type="entry name" value="TPR_8"/>
    <property type="match status" value="1"/>
</dbReference>
<dbReference type="PANTHER" id="PTHR10271:SF4">
    <property type="entry name" value="INTERFERON-INDUCED PROTEIN WITH TETRATRICOPEPTIDE REPEATS 2"/>
    <property type="match status" value="1"/>
</dbReference>
<dbReference type="SUPFAM" id="SSF48452">
    <property type="entry name" value="TPR-like"/>
    <property type="match status" value="2"/>
</dbReference>
<gene>
    <name evidence="5" type="primary">LOC103127383</name>
</gene>
<comment type="similarity">
    <text evidence="3">Belongs to the IFIT family.</text>
</comment>
<reference evidence="5" key="2">
    <citation type="submission" date="2025-08" db="UniProtKB">
        <authorList>
            <consortium name="RefSeq"/>
        </authorList>
    </citation>
    <scope>IDENTIFICATION</scope>
</reference>
<dbReference type="SMART" id="SM00028">
    <property type="entry name" value="TPR"/>
    <property type="match status" value="4"/>
</dbReference>
<dbReference type="GO" id="GO:0051607">
    <property type="term" value="P:defense response to virus"/>
    <property type="evidence" value="ECO:0007669"/>
    <property type="project" value="UniProtKB-KW"/>
</dbReference>
<keyword evidence="2" id="KW-0802">TPR repeat</keyword>
<keyword evidence="4" id="KW-1185">Reference proteome</keyword>
<dbReference type="GeneID" id="103127383"/>
<dbReference type="eggNOG" id="KOG1124">
    <property type="taxonomic scope" value="Eukaryota"/>
</dbReference>
<keyword evidence="1" id="KW-0677">Repeat</keyword>
<dbReference type="InterPro" id="IPR011990">
    <property type="entry name" value="TPR-like_helical_dom_sf"/>
</dbReference>
<dbReference type="AlphaFoldDB" id="A0A1S3ANS6"/>
<reference evidence="4" key="1">
    <citation type="submission" date="2025-05" db="UniProtKB">
        <authorList>
            <consortium name="RefSeq"/>
        </authorList>
    </citation>
    <scope>NUCLEOTIDE SEQUENCE [LARGE SCALE GENOMIC DNA]</scope>
</reference>
<dbReference type="Pfam" id="PF13424">
    <property type="entry name" value="TPR_12"/>
    <property type="match status" value="1"/>
</dbReference>
<protein>
    <submittedName>
        <fullName evidence="5">Interferon-induced protein with tetratricopeptide repeats 2-like</fullName>
    </submittedName>
</protein>
<dbReference type="GO" id="GO:0045087">
    <property type="term" value="P:innate immune response"/>
    <property type="evidence" value="ECO:0007669"/>
    <property type="project" value="UniProtKB-KW"/>
</dbReference>
<evidence type="ECO:0000256" key="3">
    <source>
        <dbReference type="ARBA" id="ARBA00038336"/>
    </source>
</evidence>
<dbReference type="Gene3D" id="1.25.40.10">
    <property type="entry name" value="Tetratricopeptide repeat domain"/>
    <property type="match status" value="3"/>
</dbReference>
<dbReference type="OrthoDB" id="9662443at2759"/>
<evidence type="ECO:0000256" key="1">
    <source>
        <dbReference type="ARBA" id="ARBA00022737"/>
    </source>
</evidence>
<proteinExistence type="inferred from homology"/>
<dbReference type="InterPro" id="IPR019734">
    <property type="entry name" value="TPR_rpt"/>
</dbReference>
<dbReference type="InParanoid" id="A0A1S3ANS6"/>
<dbReference type="Proteomes" id="UP001652624">
    <property type="component" value="Chromosome 1"/>
</dbReference>
<evidence type="ECO:0000256" key="2">
    <source>
        <dbReference type="ARBA" id="ARBA00022803"/>
    </source>
</evidence>
<sequence length="437" mass="50464">MCEANKTSLEEILSQLKCHFTWNLFKKKGVPSDLEDRVCEQIEYLDTKVKATMYNLLAYVKHLDKQDEEALQYLQKAEELIQREYTGQAEIRSLVTWGNYAWVYHHLGKQQNAQKYVDKVKQVCEKSPNPYSIECPEMYSEEGWALLKCGGDENKRAKVCFEKALQKEPKSPEFTCGLAIATFRLGDDLPPEELIDLLWEAIGLNSNNQYLKVLLALTLQNTNEEDEGERLVEEALTAIPCATTVLQQGAKFYQRKGDLDKGIELLEKALESTTNNARLHYSIGYLCRGKVLQISDPKTGMFSKSEELQELIKKAVGHFKKADGINKNIWHYLGGLYALSDQYEEAELYFQEQFSKELSPATKQKLHMFYGNFQLYQMKCEDKAIHHYVEGVKIDQESKEKEKMKTKLHRIATARLSKDKDDSKALHLLQFLKEQNR</sequence>
<organism evidence="4 5">
    <name type="scientific">Erinaceus europaeus</name>
    <name type="common">Western European hedgehog</name>
    <dbReference type="NCBI Taxonomy" id="9365"/>
    <lineage>
        <taxon>Eukaryota</taxon>
        <taxon>Metazoa</taxon>
        <taxon>Chordata</taxon>
        <taxon>Craniata</taxon>
        <taxon>Vertebrata</taxon>
        <taxon>Euteleostomi</taxon>
        <taxon>Mammalia</taxon>
        <taxon>Eutheria</taxon>
        <taxon>Laurasiatheria</taxon>
        <taxon>Eulipotyphla</taxon>
        <taxon>Erinaceidae</taxon>
        <taxon>Erinaceinae</taxon>
        <taxon>Erinaceus</taxon>
    </lineage>
</organism>
<evidence type="ECO:0000313" key="4">
    <source>
        <dbReference type="Proteomes" id="UP001652624"/>
    </source>
</evidence>
<accession>A0A1S3ANS6</accession>
<evidence type="ECO:0000313" key="5">
    <source>
        <dbReference type="RefSeq" id="XP_007538344.2"/>
    </source>
</evidence>